<protein>
    <submittedName>
        <fullName evidence="4">C-type lectin 37Db-like</fullName>
    </submittedName>
</protein>
<dbReference type="PROSITE" id="PS50041">
    <property type="entry name" value="C_TYPE_LECTIN_2"/>
    <property type="match status" value="1"/>
</dbReference>
<sequence>MRSALSALSIVILLSMTLAKCPNKFVQIGKKCYYVFTQKTDWLRAERKCRQLNAHLVVFEDQQEVDLLTNYLEEKGVVLTVHPRWWDESIWIGITDLDNTRNFIVEHTKQPMRYTLWGPGEPNYWFQQCVAAAKVTQADSLSYHDFVCEEQAKVVCEHPILGRRESMNEVQISLKLSALPYYCASIQRTCGENFQKLDEL</sequence>
<gene>
    <name evidence="4" type="primary">LOC115630742</name>
</gene>
<name>A0A6J2U5M7_DROLE</name>
<dbReference type="GeneID" id="115630742"/>
<dbReference type="CDD" id="cd00037">
    <property type="entry name" value="CLECT"/>
    <property type="match status" value="1"/>
</dbReference>
<feature type="domain" description="C-type lectin" evidence="2">
    <location>
        <begin position="28"/>
        <end position="157"/>
    </location>
</feature>
<dbReference type="SMART" id="SM00034">
    <property type="entry name" value="CLECT"/>
    <property type="match status" value="1"/>
</dbReference>
<dbReference type="AlphaFoldDB" id="A0A6J2U5M7"/>
<feature type="signal peptide" evidence="1">
    <location>
        <begin position="1"/>
        <end position="19"/>
    </location>
</feature>
<keyword evidence="3" id="KW-1185">Reference proteome</keyword>
<dbReference type="InterPro" id="IPR050111">
    <property type="entry name" value="C-type_lectin/snaclec_domain"/>
</dbReference>
<evidence type="ECO:0000259" key="2">
    <source>
        <dbReference type="PROSITE" id="PS50041"/>
    </source>
</evidence>
<dbReference type="PANTHER" id="PTHR22803">
    <property type="entry name" value="MANNOSE, PHOSPHOLIPASE, LECTIN RECEPTOR RELATED"/>
    <property type="match status" value="1"/>
</dbReference>
<keyword evidence="1" id="KW-0732">Signal</keyword>
<evidence type="ECO:0000313" key="4">
    <source>
        <dbReference type="RefSeq" id="XP_030383255.1"/>
    </source>
</evidence>
<dbReference type="Pfam" id="PF00059">
    <property type="entry name" value="Lectin_C"/>
    <property type="match status" value="1"/>
</dbReference>
<dbReference type="Proteomes" id="UP000504634">
    <property type="component" value="Unplaced"/>
</dbReference>
<dbReference type="Gene3D" id="3.10.100.10">
    <property type="entry name" value="Mannose-Binding Protein A, subunit A"/>
    <property type="match status" value="1"/>
</dbReference>
<feature type="chain" id="PRO_5026801074" evidence="1">
    <location>
        <begin position="20"/>
        <end position="200"/>
    </location>
</feature>
<proteinExistence type="predicted"/>
<reference evidence="4" key="1">
    <citation type="submission" date="2025-08" db="UniProtKB">
        <authorList>
            <consortium name="RefSeq"/>
        </authorList>
    </citation>
    <scope>IDENTIFICATION</scope>
    <source>
        <strain evidence="4">11010-0011.00</strain>
        <tissue evidence="4">Whole body</tissue>
    </source>
</reference>
<dbReference type="InterPro" id="IPR001304">
    <property type="entry name" value="C-type_lectin-like"/>
</dbReference>
<evidence type="ECO:0000313" key="3">
    <source>
        <dbReference type="Proteomes" id="UP000504634"/>
    </source>
</evidence>
<dbReference type="SUPFAM" id="SSF56436">
    <property type="entry name" value="C-type lectin-like"/>
    <property type="match status" value="1"/>
</dbReference>
<organism evidence="3 4">
    <name type="scientific">Drosophila lebanonensis</name>
    <name type="common">Fruit fly</name>
    <name type="synonym">Scaptodrosophila lebanonensis</name>
    <dbReference type="NCBI Taxonomy" id="7225"/>
    <lineage>
        <taxon>Eukaryota</taxon>
        <taxon>Metazoa</taxon>
        <taxon>Ecdysozoa</taxon>
        <taxon>Arthropoda</taxon>
        <taxon>Hexapoda</taxon>
        <taxon>Insecta</taxon>
        <taxon>Pterygota</taxon>
        <taxon>Neoptera</taxon>
        <taxon>Endopterygota</taxon>
        <taxon>Diptera</taxon>
        <taxon>Brachycera</taxon>
        <taxon>Muscomorpha</taxon>
        <taxon>Ephydroidea</taxon>
        <taxon>Drosophilidae</taxon>
        <taxon>Scaptodrosophila</taxon>
    </lineage>
</organism>
<dbReference type="OrthoDB" id="7357196at2759"/>
<dbReference type="InterPro" id="IPR016187">
    <property type="entry name" value="CTDL_fold"/>
</dbReference>
<dbReference type="InterPro" id="IPR016186">
    <property type="entry name" value="C-type_lectin-like/link_sf"/>
</dbReference>
<accession>A0A6J2U5M7</accession>
<dbReference type="RefSeq" id="XP_030383255.1">
    <property type="nucleotide sequence ID" value="XM_030527395.1"/>
</dbReference>
<evidence type="ECO:0000256" key="1">
    <source>
        <dbReference type="SAM" id="SignalP"/>
    </source>
</evidence>